<keyword evidence="6 11" id="KW-0472">Membrane</keyword>
<dbReference type="InterPro" id="IPR000276">
    <property type="entry name" value="GPCR_Rhodpsn"/>
</dbReference>
<keyword evidence="7" id="KW-1015">Disulfide bond</keyword>
<feature type="transmembrane region" description="Helical" evidence="11">
    <location>
        <begin position="358"/>
        <end position="378"/>
    </location>
</feature>
<evidence type="ECO:0000259" key="12">
    <source>
        <dbReference type="PROSITE" id="PS50262"/>
    </source>
</evidence>
<dbReference type="PROSITE" id="PS50262">
    <property type="entry name" value="G_PROTEIN_RECEP_F1_2"/>
    <property type="match status" value="1"/>
</dbReference>
<evidence type="ECO:0000313" key="14">
    <source>
        <dbReference type="Proteomes" id="UP000762676"/>
    </source>
</evidence>
<evidence type="ECO:0000256" key="4">
    <source>
        <dbReference type="ARBA" id="ARBA00022989"/>
    </source>
</evidence>
<evidence type="ECO:0000256" key="9">
    <source>
        <dbReference type="ARBA" id="ARBA00023224"/>
    </source>
</evidence>
<protein>
    <submittedName>
        <fullName evidence="13">5-hydroxytryptamine receptor 1</fullName>
    </submittedName>
</protein>
<keyword evidence="2" id="KW-1003">Cell membrane</keyword>
<dbReference type="GO" id="GO:0071880">
    <property type="term" value="P:adenylate cyclase-activating adrenergic receptor signaling pathway"/>
    <property type="evidence" value="ECO:0007669"/>
    <property type="project" value="TreeGrafter"/>
</dbReference>
<dbReference type="SMART" id="SM01381">
    <property type="entry name" value="7TM_GPCR_Srsx"/>
    <property type="match status" value="1"/>
</dbReference>
<dbReference type="GO" id="GO:0005886">
    <property type="term" value="C:plasma membrane"/>
    <property type="evidence" value="ECO:0007669"/>
    <property type="project" value="UniProtKB-SubCell"/>
</dbReference>
<evidence type="ECO:0000256" key="10">
    <source>
        <dbReference type="RuleBase" id="RU000688"/>
    </source>
</evidence>
<dbReference type="GO" id="GO:0043410">
    <property type="term" value="P:positive regulation of MAPK cascade"/>
    <property type="evidence" value="ECO:0007669"/>
    <property type="project" value="TreeGrafter"/>
</dbReference>
<dbReference type="PROSITE" id="PS00237">
    <property type="entry name" value="G_PROTEIN_RECEP_F1_1"/>
    <property type="match status" value="1"/>
</dbReference>
<keyword evidence="14" id="KW-1185">Reference proteome</keyword>
<sequence length="492" mass="54394">MTSTFDPISMILPNSSFSSSNTSDVVIPYSVNGSVSLQVNYTTAAGNDGAPHNDTNSSDPAATTSTPYEGWRFVLVAIILGSLIFCTVVGNSLVCISVGLVKRLQSPSNLLIVSLAVADLFVGLLVMPYAAISELYRSWILGPIICDIYTTTDVLLCTASILNLCAISVDRYFVITRPFQYAIKRTPKRMGITILIVWSVSAVVSIPPVFGWKTESPPSMCFISSDIGYQIYATLCAFYLPLVVMICVYFRIWRVSSKIAKAEAKSKIGSFDKGAEFHLGVNRPSYDSGDSRLTTSVNGCLKDGNGNGNADDEASIEILPKKTEPDRNIQKRRFTIRSLLPRQPKLSNTKERKATKTLGIIMGCFTMCWLPFFVLVLIRTFCTESCNIPDILTSIFNWLGFCNSFLNPVIYARFNREFRTPFKEILLFRCRGINTRMRSESYVEQYGPVASHRDSLRPPTDTIVRYNSQGQTVVALGNGSANGSNKHTESKI</sequence>
<feature type="transmembrane region" description="Helical" evidence="11">
    <location>
        <begin position="230"/>
        <end position="252"/>
    </location>
</feature>
<dbReference type="GO" id="GO:0004993">
    <property type="term" value="F:G protein-coupled serotonin receptor activity"/>
    <property type="evidence" value="ECO:0007669"/>
    <property type="project" value="UniProtKB-ARBA"/>
</dbReference>
<evidence type="ECO:0000256" key="1">
    <source>
        <dbReference type="ARBA" id="ARBA00004651"/>
    </source>
</evidence>
<dbReference type="InterPro" id="IPR017452">
    <property type="entry name" value="GPCR_Rhodpsn_7TM"/>
</dbReference>
<keyword evidence="3 10" id="KW-0812">Transmembrane</keyword>
<accession>A0AAV4HCB5</accession>
<dbReference type="CDD" id="cd15329">
    <property type="entry name" value="7tmA_5-HT7"/>
    <property type="match status" value="1"/>
</dbReference>
<evidence type="ECO:0000256" key="11">
    <source>
        <dbReference type="SAM" id="Phobius"/>
    </source>
</evidence>
<keyword evidence="5 10" id="KW-0297">G-protein coupled receptor</keyword>
<comment type="subcellular location">
    <subcellularLocation>
        <location evidence="1">Cell membrane</location>
        <topology evidence="1">Multi-pass membrane protein</topology>
    </subcellularLocation>
</comment>
<comment type="similarity">
    <text evidence="10">Belongs to the G-protein coupled receptor 1 family.</text>
</comment>
<evidence type="ECO:0000256" key="2">
    <source>
        <dbReference type="ARBA" id="ARBA00022475"/>
    </source>
</evidence>
<feature type="transmembrane region" description="Helical" evidence="11">
    <location>
        <begin position="110"/>
        <end position="132"/>
    </location>
</feature>
<keyword evidence="9 10" id="KW-0807">Transducer</keyword>
<evidence type="ECO:0000313" key="13">
    <source>
        <dbReference type="EMBL" id="GFR94470.1"/>
    </source>
</evidence>
<evidence type="ECO:0000256" key="7">
    <source>
        <dbReference type="ARBA" id="ARBA00023157"/>
    </source>
</evidence>
<evidence type="ECO:0000256" key="8">
    <source>
        <dbReference type="ARBA" id="ARBA00023170"/>
    </source>
</evidence>
<feature type="domain" description="G-protein coupled receptors family 1 profile" evidence="12">
    <location>
        <begin position="90"/>
        <end position="411"/>
    </location>
</feature>
<gene>
    <name evidence="13" type="ORF">ElyMa_002668800</name>
</gene>
<feature type="transmembrane region" description="Helical" evidence="11">
    <location>
        <begin position="138"/>
        <end position="169"/>
    </location>
</feature>
<organism evidence="13 14">
    <name type="scientific">Elysia marginata</name>
    <dbReference type="NCBI Taxonomy" id="1093978"/>
    <lineage>
        <taxon>Eukaryota</taxon>
        <taxon>Metazoa</taxon>
        <taxon>Spiralia</taxon>
        <taxon>Lophotrochozoa</taxon>
        <taxon>Mollusca</taxon>
        <taxon>Gastropoda</taxon>
        <taxon>Heterobranchia</taxon>
        <taxon>Euthyneura</taxon>
        <taxon>Panpulmonata</taxon>
        <taxon>Sacoglossa</taxon>
        <taxon>Placobranchoidea</taxon>
        <taxon>Plakobranchidae</taxon>
        <taxon>Elysia</taxon>
    </lineage>
</organism>
<dbReference type="Proteomes" id="UP000762676">
    <property type="component" value="Unassembled WGS sequence"/>
</dbReference>
<dbReference type="PANTHER" id="PTHR24248">
    <property type="entry name" value="ADRENERGIC RECEPTOR-RELATED G-PROTEIN COUPLED RECEPTOR"/>
    <property type="match status" value="1"/>
</dbReference>
<name>A0AAV4HCB5_9GAST</name>
<dbReference type="Gene3D" id="1.20.1070.10">
    <property type="entry name" value="Rhodopsin 7-helix transmembrane proteins"/>
    <property type="match status" value="1"/>
</dbReference>
<reference evidence="13 14" key="1">
    <citation type="journal article" date="2021" name="Elife">
        <title>Chloroplast acquisition without the gene transfer in kleptoplastic sea slugs, Plakobranchus ocellatus.</title>
        <authorList>
            <person name="Maeda T."/>
            <person name="Takahashi S."/>
            <person name="Yoshida T."/>
            <person name="Shimamura S."/>
            <person name="Takaki Y."/>
            <person name="Nagai Y."/>
            <person name="Toyoda A."/>
            <person name="Suzuki Y."/>
            <person name="Arimoto A."/>
            <person name="Ishii H."/>
            <person name="Satoh N."/>
            <person name="Nishiyama T."/>
            <person name="Hasebe M."/>
            <person name="Maruyama T."/>
            <person name="Minagawa J."/>
            <person name="Obokata J."/>
            <person name="Shigenobu S."/>
        </authorList>
    </citation>
    <scope>NUCLEOTIDE SEQUENCE [LARGE SCALE GENOMIC DNA]</scope>
</reference>
<proteinExistence type="inferred from homology"/>
<evidence type="ECO:0000256" key="3">
    <source>
        <dbReference type="ARBA" id="ARBA00022692"/>
    </source>
</evidence>
<keyword evidence="8 10" id="KW-0675">Receptor</keyword>
<dbReference type="AlphaFoldDB" id="A0AAV4HCB5"/>
<dbReference type="EMBL" id="BMAT01005504">
    <property type="protein sequence ID" value="GFR94470.1"/>
    <property type="molecule type" value="Genomic_DNA"/>
</dbReference>
<comment type="caution">
    <text evidence="13">The sequence shown here is derived from an EMBL/GenBank/DDBJ whole genome shotgun (WGS) entry which is preliminary data.</text>
</comment>
<dbReference type="PRINTS" id="PR00237">
    <property type="entry name" value="GPCRRHODOPSN"/>
</dbReference>
<dbReference type="PANTHER" id="PTHR24248:SF199">
    <property type="entry name" value="IP13425P-RELATED"/>
    <property type="match status" value="1"/>
</dbReference>
<evidence type="ECO:0000256" key="6">
    <source>
        <dbReference type="ARBA" id="ARBA00023136"/>
    </source>
</evidence>
<feature type="transmembrane region" description="Helical" evidence="11">
    <location>
        <begin position="73"/>
        <end position="98"/>
    </location>
</feature>
<feature type="transmembrane region" description="Helical" evidence="11">
    <location>
        <begin position="190"/>
        <end position="210"/>
    </location>
</feature>
<keyword evidence="4 11" id="KW-1133">Transmembrane helix</keyword>
<dbReference type="SUPFAM" id="SSF81321">
    <property type="entry name" value="Family A G protein-coupled receptor-like"/>
    <property type="match status" value="1"/>
</dbReference>
<evidence type="ECO:0000256" key="5">
    <source>
        <dbReference type="ARBA" id="ARBA00023040"/>
    </source>
</evidence>
<dbReference type="Pfam" id="PF00001">
    <property type="entry name" value="7tm_1"/>
    <property type="match status" value="1"/>
</dbReference>